<dbReference type="Proteomes" id="UP000289600">
    <property type="component" value="Segment"/>
</dbReference>
<protein>
    <submittedName>
        <fullName evidence="3">Ankyrin repeat protein</fullName>
    </submittedName>
</protein>
<evidence type="ECO:0000256" key="2">
    <source>
        <dbReference type="ARBA" id="ARBA00023043"/>
    </source>
</evidence>
<keyword evidence="2" id="KW-0040">ANK repeat</keyword>
<dbReference type="PANTHER" id="PTHR24189">
    <property type="entry name" value="MYOTROPHIN"/>
    <property type="match status" value="1"/>
</dbReference>
<gene>
    <name evidence="3" type="ORF">mc_750</name>
</gene>
<evidence type="ECO:0000256" key="1">
    <source>
        <dbReference type="ARBA" id="ARBA00022737"/>
    </source>
</evidence>
<dbReference type="Pfam" id="PF00023">
    <property type="entry name" value="Ank"/>
    <property type="match status" value="2"/>
</dbReference>
<organism evidence="3 4">
    <name type="scientific">Moumouvirus australiensis</name>
    <dbReference type="NCBI Taxonomy" id="2109587"/>
    <lineage>
        <taxon>Viruses</taxon>
        <taxon>Varidnaviria</taxon>
        <taxon>Bamfordvirae</taxon>
        <taxon>Nucleocytoviricota</taxon>
        <taxon>Megaviricetes</taxon>
        <taxon>Imitervirales</taxon>
        <taxon>Mimiviridae</taxon>
        <taxon>Megamimivirinae</taxon>
        <taxon>Moumouvirus</taxon>
        <taxon>Moumouvirus australiense</taxon>
    </lineage>
</organism>
<dbReference type="SUPFAM" id="SSF48403">
    <property type="entry name" value="Ankyrin repeat"/>
    <property type="match status" value="2"/>
</dbReference>
<keyword evidence="4" id="KW-1185">Reference proteome</keyword>
<dbReference type="Pfam" id="PF13857">
    <property type="entry name" value="Ank_5"/>
    <property type="match status" value="1"/>
</dbReference>
<dbReference type="PANTHER" id="PTHR24189:SF50">
    <property type="entry name" value="ANKYRIN REPEAT AND SOCS BOX PROTEIN 2"/>
    <property type="match status" value="1"/>
</dbReference>
<evidence type="ECO:0000313" key="4">
    <source>
        <dbReference type="Proteomes" id="UP000289600"/>
    </source>
</evidence>
<name>A0A2P1EMK8_9VIRU</name>
<dbReference type="Pfam" id="PF12796">
    <property type="entry name" value="Ank_2"/>
    <property type="match status" value="2"/>
</dbReference>
<sequence length="567" mass="64810">MENYSIEAEYECCPNIRSINFTKLMFSIIHEKLLPEGPGLVRKYLKKNKTKFKLNKKNKLGWTALMLASRNSFRISSEKTVKKILKYRPNINLKNNKGNTALSLASKFSNTESTLETVKILLDHGANTYVQNNNGWSPLMIAVVYCNSHSSIDTVKLLLESGANVNLRTFTGWTALHLACRNSNTTSNINAVQLLLDNGADINSKNDNGKNCLLLAVKYCHTDSNVETVKLLLERGCDVNTKINSSTCLMKLLKVKENDKVIEVSKLLLEYGIDINAINNKRYTSLMYAITREENVELIDLFLKYKCDINVKNVEGETALSIILKNYDNDEKDTYIINKLLEAGSDINIEDKEGCNALIIAIKNNCRFHVIKLLISSTRNKKYNFNLDHVDNNGNTALIHSLSHPDSINIMNLLLENGANINICNKNNYTALTLCALHTSKIKSRNQEKLSFLLYHGADYKIKTNKNQTIFDFINSSDIIDYLDIIKKMEITKFKKDQVLKNIYISYTSIIYNPNSLRVKLFSLKWIIENNLYDELFENNKNIFQYFGIYDQESLVLKLNDILKFID</sequence>
<accession>A0A2P1EMK8</accession>
<dbReference type="PROSITE" id="PS50297">
    <property type="entry name" value="ANK_REP_REGION"/>
    <property type="match status" value="3"/>
</dbReference>
<proteinExistence type="predicted"/>
<dbReference type="PROSITE" id="PS50088">
    <property type="entry name" value="ANK_REPEAT"/>
    <property type="match status" value="6"/>
</dbReference>
<dbReference type="InterPro" id="IPR050745">
    <property type="entry name" value="Multifunctional_regulatory"/>
</dbReference>
<dbReference type="Gene3D" id="1.25.40.20">
    <property type="entry name" value="Ankyrin repeat-containing domain"/>
    <property type="match status" value="3"/>
</dbReference>
<keyword evidence="1" id="KW-0677">Repeat</keyword>
<evidence type="ECO:0000313" key="3">
    <source>
        <dbReference type="EMBL" id="AVL95137.1"/>
    </source>
</evidence>
<dbReference type="InterPro" id="IPR002110">
    <property type="entry name" value="Ankyrin_rpt"/>
</dbReference>
<dbReference type="SMART" id="SM00248">
    <property type="entry name" value="ANK"/>
    <property type="match status" value="11"/>
</dbReference>
<reference evidence="4" key="1">
    <citation type="submission" date="2018-01" db="EMBL/GenBank/DDBJ databases">
        <title>Testimony of 'menage a trois' revealed by the proteome of Megavirus virophage.</title>
        <authorList>
            <person name="Jeudy S."/>
            <person name="Bertaux L."/>
            <person name="Alempic J.-M."/>
            <person name="Lartigue A."/>
            <person name="Legendre M."/>
            <person name="Philippe N."/>
            <person name="Beucher L."/>
            <person name="Biondi E."/>
            <person name="Juul S."/>
            <person name="Turner D."/>
            <person name="Coute Y."/>
            <person name="Claverie J.-M."/>
            <person name="Abergel C."/>
        </authorList>
    </citation>
    <scope>NUCLEOTIDE SEQUENCE [LARGE SCALE GENOMIC DNA]</scope>
</reference>
<dbReference type="InterPro" id="IPR036770">
    <property type="entry name" value="Ankyrin_rpt-contain_sf"/>
</dbReference>
<dbReference type="EMBL" id="MG807320">
    <property type="protein sequence ID" value="AVL95137.1"/>
    <property type="molecule type" value="Genomic_DNA"/>
</dbReference>
<dbReference type="PRINTS" id="PR01415">
    <property type="entry name" value="ANKYRIN"/>
</dbReference>